<dbReference type="PANTHER" id="PTHR37305">
    <property type="entry name" value="INTEGRAL MEMBRANE PROTEIN-RELATED"/>
    <property type="match status" value="1"/>
</dbReference>
<gene>
    <name evidence="2" type="ORF">G4L39_07825</name>
</gene>
<feature type="transmembrane region" description="Helical" evidence="1">
    <location>
        <begin position="171"/>
        <end position="192"/>
    </location>
</feature>
<keyword evidence="1" id="KW-0472">Membrane</keyword>
<organism evidence="2 3">
    <name type="scientific">Limisphaera ngatamarikiensis</name>
    <dbReference type="NCBI Taxonomy" id="1324935"/>
    <lineage>
        <taxon>Bacteria</taxon>
        <taxon>Pseudomonadati</taxon>
        <taxon>Verrucomicrobiota</taxon>
        <taxon>Verrucomicrobiia</taxon>
        <taxon>Limisphaerales</taxon>
        <taxon>Limisphaeraceae</taxon>
        <taxon>Limisphaera</taxon>
    </lineage>
</organism>
<dbReference type="EMBL" id="JAAKYA010000052">
    <property type="protein sequence ID" value="NGO39306.1"/>
    <property type="molecule type" value="Genomic_DNA"/>
</dbReference>
<evidence type="ECO:0000313" key="3">
    <source>
        <dbReference type="Proteomes" id="UP000477311"/>
    </source>
</evidence>
<keyword evidence="1" id="KW-0812">Transmembrane</keyword>
<name>A0A6M1RI20_9BACT</name>
<evidence type="ECO:0000313" key="2">
    <source>
        <dbReference type="EMBL" id="NGO39306.1"/>
    </source>
</evidence>
<keyword evidence="1" id="KW-1133">Transmembrane helix</keyword>
<dbReference type="GO" id="GO:0005886">
    <property type="term" value="C:plasma membrane"/>
    <property type="evidence" value="ECO:0007669"/>
    <property type="project" value="UniProtKB-SubCell"/>
</dbReference>
<protein>
    <submittedName>
        <fullName evidence="2">ABC transporter permease</fullName>
    </submittedName>
</protein>
<dbReference type="RefSeq" id="WP_165107250.1">
    <property type="nucleotide sequence ID" value="NZ_JAAKYA010000052.1"/>
</dbReference>
<keyword evidence="3" id="KW-1185">Reference proteome</keyword>
<comment type="caution">
    <text evidence="2">The sequence shown here is derived from an EMBL/GenBank/DDBJ whole genome shotgun (WGS) entry which is preliminary data.</text>
</comment>
<reference evidence="2 3" key="1">
    <citation type="submission" date="2020-02" db="EMBL/GenBank/DDBJ databases">
        <title>Draft genome sequence of Limisphaera ngatamarikiensis NGM72.4T, a thermophilic Verrucomicrobia grouped in subdivision 3.</title>
        <authorList>
            <person name="Carere C.R."/>
            <person name="Steen J."/>
            <person name="Hugenholtz P."/>
            <person name="Stott M.B."/>
        </authorList>
    </citation>
    <scope>NUCLEOTIDE SEQUENCE [LARGE SCALE GENOMIC DNA]</scope>
    <source>
        <strain evidence="2 3">NGM72.4</strain>
    </source>
</reference>
<dbReference type="GO" id="GO:0140359">
    <property type="term" value="F:ABC-type transporter activity"/>
    <property type="evidence" value="ECO:0007669"/>
    <property type="project" value="InterPro"/>
</dbReference>
<accession>A0A6M1RI20</accession>
<feature type="transmembrane region" description="Helical" evidence="1">
    <location>
        <begin position="61"/>
        <end position="84"/>
    </location>
</feature>
<dbReference type="PANTHER" id="PTHR37305:SF1">
    <property type="entry name" value="MEMBRANE PROTEIN"/>
    <property type="match status" value="1"/>
</dbReference>
<feature type="transmembrane region" description="Helical" evidence="1">
    <location>
        <begin position="204"/>
        <end position="222"/>
    </location>
</feature>
<evidence type="ECO:0000256" key="1">
    <source>
        <dbReference type="SAM" id="Phobius"/>
    </source>
</evidence>
<dbReference type="Pfam" id="PF12679">
    <property type="entry name" value="ABC2_membrane_2"/>
    <property type="match status" value="1"/>
</dbReference>
<sequence length="279" mass="31503">MKLRHAVRNEFWKLFGKKRTYIGFVMFFLAQLVMLLLFQHTRWQTSMARLLEGNGYIAAEFMSALTVAVIMLIPQILLLMPLYATLVGGDLVAKEAEDGTLRMILARPIGRLELLTAKWLAGAGFAILLVLVLGGTALGLARLWFPWKGMFVFVPGQTFALLDSGTGLGRYVLAHLFLASNAFTMLSLAFMFSCFRVRPAAATILALSYLFLNLVLESIPFFDRYELWLLPHHFRCWLRVFNTPIPWWDILQSQAILAAVNATTFIVGAVAFQSRDFKN</sequence>
<feature type="transmembrane region" description="Helical" evidence="1">
    <location>
        <begin position="250"/>
        <end position="272"/>
    </location>
</feature>
<proteinExistence type="predicted"/>
<feature type="transmembrane region" description="Helical" evidence="1">
    <location>
        <begin position="119"/>
        <end position="145"/>
    </location>
</feature>
<dbReference type="AlphaFoldDB" id="A0A6M1RI20"/>
<feature type="transmembrane region" description="Helical" evidence="1">
    <location>
        <begin position="21"/>
        <end position="41"/>
    </location>
</feature>
<dbReference type="Proteomes" id="UP000477311">
    <property type="component" value="Unassembled WGS sequence"/>
</dbReference>